<dbReference type="InterPro" id="IPR017943">
    <property type="entry name" value="Bactericidal_perm-incr_a/b_dom"/>
</dbReference>
<keyword evidence="5" id="KW-1185">Reference proteome</keyword>
<dbReference type="OMA" id="ATNINCW"/>
<keyword evidence="2" id="KW-0472">Membrane</keyword>
<keyword evidence="2" id="KW-0812">Transmembrane</keyword>
<dbReference type="GO" id="GO:0008289">
    <property type="term" value="F:lipid binding"/>
    <property type="evidence" value="ECO:0007669"/>
    <property type="project" value="InterPro"/>
</dbReference>
<dbReference type="Proteomes" id="UP000266841">
    <property type="component" value="Unassembled WGS sequence"/>
</dbReference>
<dbReference type="PANTHER" id="PTHR34730:SF1">
    <property type="entry name" value="PARAQUAT-INDUCIBLE PROTEIN A"/>
    <property type="match status" value="1"/>
</dbReference>
<evidence type="ECO:0000313" key="5">
    <source>
        <dbReference type="Proteomes" id="UP000266841"/>
    </source>
</evidence>
<evidence type="ECO:0000256" key="2">
    <source>
        <dbReference type="SAM" id="Phobius"/>
    </source>
</evidence>
<dbReference type="SUPFAM" id="SSF55394">
    <property type="entry name" value="Bactericidal permeability-increasing protein, BPI"/>
    <property type="match status" value="1"/>
</dbReference>
<feature type="transmembrane region" description="Helical" evidence="2">
    <location>
        <begin position="1118"/>
        <end position="1140"/>
    </location>
</feature>
<evidence type="ECO:0000256" key="3">
    <source>
        <dbReference type="SAM" id="SignalP"/>
    </source>
</evidence>
<dbReference type="Pfam" id="PF04403">
    <property type="entry name" value="PqiA"/>
    <property type="match status" value="1"/>
</dbReference>
<sequence>MTSQPIRLIMMMLLVLAMPALLTATRQLRADPAKYDEFNRVLSTIKLELPDTSFSTSGLEVAISELECADLSIEDLAIDHSPVSSTMQQMTINVDGVAVTCTFKFDYKWSFFSGSGLGSGVLGRSSTASLDIDFLSTDFGQEPPEVVDMSRCETQVKIDGLSFSNAGLMSGVANMMEDGLRGKIEGELNEVICDELRGWGEQMFLDLLSMLSSGTEGYLVSVENEPLFMEAEGSSEEYINLQKVQALAVNLTGLDLAAIASSFLENDASFDVNAFVNNMLEDGQFEVELPSIMENFEVDMDELLSNTTLSLQSLRINGLDEIEDLDLLKLIGEQTFENSLAFNQLTVDIDMMLQMKQTDEIIQESFTATMDLNNVDINFAAYLGINKSTLGGLKIGSLLHVEDILPCLLSAVDAFQLTTLDVSFDELTTPMLSGFEDEGLEYVISNSMLALYEMYEATLVKALPGFVSTLGRDALSDYAYDAIMENGSCPEAKTSASDNVDFRDLLLPSEEALELNGRGTEPYGDLFRKIFSLVEPMLSSVNDNGLSWVDAILPSKLNVVDGDLVIGDLFHQKMSVDLNGLDADIELGVSDVAVENIDSIGRLSFLQPMMDEPSTLDNMALIGVGDDPLRLSATLLIKGKGDKVEVYNHLRLGLSLANIDMVAHILAEIEETSFFEFPFRDATNINCWMASIVTPILDRYGLRTGDADSGLVLRQLAVVVAEARFDMECILCTSPLLLEMDSFFSSADGIADTTSVANMLFDYATDLLEGPLVQSQLDRMLNDASTKCPHSASYQKNFVAAEYEDLEPIQQEETSISFLFAVAGVVGASLTITFVVYSIAKAITLWRHYRWVNTLSEAQRTELEDMQNDEKRQQKDLNKRTTALICSNEVPIVLRLGMPLIILGNIGLFLSGHLSLGGQVDIHGAVAGQDFLVEGFYDFSVLSSTIEMWEAGAHALAILIAIFSIIWPYTKQLITLTLWICPTSLIGSKKRGSILHWLDVLGKWSMVDIFVLLLTLASFNLNILSPSVSFLPEGIYNIQLMVVPMWGLYSNLTAQLVSQVSSHIIIAYHNRSMNAAARAQVDEWGLSQPARDDPERLCKHHFKLDYKPSGKRAAVRRVVNWILALLLLALASLVIAGSVLPSFNIELFGLVGLLVESGNRFEEAATNYSVFGLTKMIMGQSRFLDTASDYIGLGSLAVLLVVTVFIVPLAQVASLFASWFLPMSSKTREKNELFNEVLSAWQYMEVYVMSIVITAWQISGVSEFMINAYCGSLQSTFTSLAFYGVLKAEDAQCFKVNATVEVASWLLVAASVLLFFVSKFVVSAARQKRQDDNTPMSKRLHTDRWTSTRSWTSVDETLRDEEEGSSSDGSGASARKIRVSPIPPRFTDVFSFATVSRQLLIQTPPQAVFRIGDEVEAAVLSNGMKDFVTANTWD</sequence>
<dbReference type="EMBL" id="AGNL01034893">
    <property type="protein sequence ID" value="EJK55011.1"/>
    <property type="molecule type" value="Genomic_DNA"/>
</dbReference>
<keyword evidence="2" id="KW-1133">Transmembrane helix</keyword>
<reference evidence="4 5" key="1">
    <citation type="journal article" date="2012" name="Genome Biol.">
        <title>Genome and low-iron response of an oceanic diatom adapted to chronic iron limitation.</title>
        <authorList>
            <person name="Lommer M."/>
            <person name="Specht M."/>
            <person name="Roy A.S."/>
            <person name="Kraemer L."/>
            <person name="Andreson R."/>
            <person name="Gutowska M.A."/>
            <person name="Wolf J."/>
            <person name="Bergner S.V."/>
            <person name="Schilhabel M.B."/>
            <person name="Klostermeier U.C."/>
            <person name="Beiko R.G."/>
            <person name="Rosenstiel P."/>
            <person name="Hippler M."/>
            <person name="Laroche J."/>
        </authorList>
    </citation>
    <scope>NUCLEOTIDE SEQUENCE [LARGE SCALE GENOMIC DNA]</scope>
    <source>
        <strain evidence="4 5">CCMP1005</strain>
    </source>
</reference>
<gene>
    <name evidence="4" type="ORF">THAOC_25311</name>
</gene>
<keyword evidence="3" id="KW-0732">Signal</keyword>
<feature type="region of interest" description="Disordered" evidence="1">
    <location>
        <begin position="1356"/>
        <end position="1375"/>
    </location>
</feature>
<evidence type="ECO:0000256" key="1">
    <source>
        <dbReference type="SAM" id="MobiDB-lite"/>
    </source>
</evidence>
<feature type="transmembrane region" description="Helical" evidence="2">
    <location>
        <begin position="1190"/>
        <end position="1221"/>
    </location>
</feature>
<feature type="transmembrane region" description="Helical" evidence="2">
    <location>
        <begin position="1009"/>
        <end position="1028"/>
    </location>
</feature>
<dbReference type="eggNOG" id="ENOG502SAXF">
    <property type="taxonomic scope" value="Eukaryota"/>
</dbReference>
<comment type="caution">
    <text evidence="4">The sequence shown here is derived from an EMBL/GenBank/DDBJ whole genome shotgun (WGS) entry which is preliminary data.</text>
</comment>
<feature type="transmembrane region" description="Helical" evidence="2">
    <location>
        <begin position="948"/>
        <end position="967"/>
    </location>
</feature>
<feature type="transmembrane region" description="Helical" evidence="2">
    <location>
        <begin position="818"/>
        <end position="840"/>
    </location>
</feature>
<feature type="transmembrane region" description="Helical" evidence="2">
    <location>
        <begin position="1048"/>
        <end position="1068"/>
    </location>
</feature>
<proteinExistence type="predicted"/>
<feature type="transmembrane region" description="Helical" evidence="2">
    <location>
        <begin position="1302"/>
        <end position="1322"/>
    </location>
</feature>
<dbReference type="OrthoDB" id="47998at2759"/>
<dbReference type="PANTHER" id="PTHR34730">
    <property type="entry name" value="UNNAMED PRODUCT"/>
    <property type="match status" value="1"/>
</dbReference>
<protein>
    <submittedName>
        <fullName evidence="4">Uncharacterized protein</fullName>
    </submittedName>
</protein>
<feature type="signal peptide" evidence="3">
    <location>
        <begin position="1"/>
        <end position="24"/>
    </location>
</feature>
<organism evidence="4 5">
    <name type="scientific">Thalassiosira oceanica</name>
    <name type="common">Marine diatom</name>
    <dbReference type="NCBI Taxonomy" id="159749"/>
    <lineage>
        <taxon>Eukaryota</taxon>
        <taxon>Sar</taxon>
        <taxon>Stramenopiles</taxon>
        <taxon>Ochrophyta</taxon>
        <taxon>Bacillariophyta</taxon>
        <taxon>Coscinodiscophyceae</taxon>
        <taxon>Thalassiosirophycidae</taxon>
        <taxon>Thalassiosirales</taxon>
        <taxon>Thalassiosiraceae</taxon>
        <taxon>Thalassiosira</taxon>
    </lineage>
</organism>
<dbReference type="InterPro" id="IPR007498">
    <property type="entry name" value="PqiA-like"/>
</dbReference>
<accession>K0S1S9</accession>
<evidence type="ECO:0000313" key="4">
    <source>
        <dbReference type="EMBL" id="EJK55011.1"/>
    </source>
</evidence>
<feature type="chain" id="PRO_5003836761" evidence="3">
    <location>
        <begin position="25"/>
        <end position="1434"/>
    </location>
</feature>
<dbReference type="Gene3D" id="3.15.10.10">
    <property type="entry name" value="Bactericidal permeability-increasing protein, domain 1"/>
    <property type="match status" value="1"/>
</dbReference>
<feature type="transmembrane region" description="Helical" evidence="2">
    <location>
        <begin position="1233"/>
        <end position="1258"/>
    </location>
</feature>
<name>K0S1S9_THAOC</name>